<reference evidence="1 2" key="1">
    <citation type="submission" date="2016-08" db="EMBL/GenBank/DDBJ databases">
        <title>Genome sequencing of Lactobacillus plantarum JSA22, isolated from fermented soybean paste.</title>
        <authorList>
            <person name="Choi H.S."/>
        </authorList>
    </citation>
    <scope>NUCLEOTIDE SEQUENCE [LARGE SCALE GENOMIC DNA]</scope>
    <source>
        <strain evidence="1 2">JSA22</strain>
    </source>
</reference>
<dbReference type="RefSeq" id="WP_003643792.1">
    <property type="nucleotide sequence ID" value="NZ_AP018405.1"/>
</dbReference>
<gene>
    <name evidence="1" type="ORF">LPJSA22_00357</name>
</gene>
<dbReference type="PATRIC" id="fig|1590.151.peg.1894"/>
<comment type="caution">
    <text evidence="1">The sequence shown here is derived from an EMBL/GenBank/DDBJ whole genome shotgun (WGS) entry which is preliminary data.</text>
</comment>
<name>A0A1A6EYB9_LACPN</name>
<dbReference type="AlphaFoldDB" id="A0A1A6EYB9"/>
<protein>
    <submittedName>
        <fullName evidence="1">Uncharacterized protein</fullName>
    </submittedName>
</protein>
<dbReference type="Proteomes" id="UP000094892">
    <property type="component" value="Unassembled WGS sequence"/>
</dbReference>
<dbReference type="EMBL" id="MCOL01000001">
    <property type="protein sequence ID" value="ODO60424.1"/>
    <property type="molecule type" value="Genomic_DNA"/>
</dbReference>
<accession>A0A1A6EYB9</accession>
<evidence type="ECO:0000313" key="1">
    <source>
        <dbReference type="EMBL" id="ODO60424.1"/>
    </source>
</evidence>
<sequence>MSNLEISKNWEDNNLLELSINAKSKFVTIHQLCYVQDTDLKEIGEKIIAYSFDAKEEIYVEFGEKEGNFTPAFSLSFLPADNSGRVKIEIDMEIDDNPDRKHRCKFYIYSELGLIEQFGRSLILLSENKNEDIALNVRN</sequence>
<proteinExistence type="predicted"/>
<evidence type="ECO:0000313" key="2">
    <source>
        <dbReference type="Proteomes" id="UP000094892"/>
    </source>
</evidence>
<dbReference type="GeneID" id="77217035"/>
<organism evidence="1 2">
    <name type="scientific">Lactiplantibacillus plantarum</name>
    <name type="common">Lactobacillus plantarum</name>
    <dbReference type="NCBI Taxonomy" id="1590"/>
    <lineage>
        <taxon>Bacteria</taxon>
        <taxon>Bacillati</taxon>
        <taxon>Bacillota</taxon>
        <taxon>Bacilli</taxon>
        <taxon>Lactobacillales</taxon>
        <taxon>Lactobacillaceae</taxon>
        <taxon>Lactiplantibacillus</taxon>
    </lineage>
</organism>